<evidence type="ECO:0000313" key="2">
    <source>
        <dbReference type="Proteomes" id="UP001281147"/>
    </source>
</evidence>
<accession>A0ACC3M905</accession>
<reference evidence="1" key="1">
    <citation type="submission" date="2023-07" db="EMBL/GenBank/DDBJ databases">
        <title>Black Yeasts Isolated from many extreme environments.</title>
        <authorList>
            <person name="Coleine C."/>
            <person name="Stajich J.E."/>
            <person name="Selbmann L."/>
        </authorList>
    </citation>
    <scope>NUCLEOTIDE SEQUENCE</scope>
    <source>
        <strain evidence="1">CCFEE 5714</strain>
    </source>
</reference>
<gene>
    <name evidence="1" type="ORF">LTR37_021317</name>
</gene>
<sequence>MLYKSLFRRALAINFTSNTIRSTSAMASSPRSFTLDRSIFNETLYSRVRDFWFGDLPETASTPSPEAIKTWYGAGKTPEQKQEFDSECHENFGYALKALGPDRLTLPAFEDYEKDIQDAENIASPLLTEVKEAQAQDTKKGSNTLLSLILLLDQMPRNMYRDIPGLKVVYGHYDRLAFTLLHSSLKLSPNPIDHESMRLRYIWKSWYLMPLMHSEHIASHGMFEQITKRWRNDVAEANDTEAVDFIATVLGFEEKHMEPLRKFGRYPHRNEAMGRQSTKEETEYLKSAETFGVKQQQKEPQEIEKSEL</sequence>
<proteinExistence type="predicted"/>
<keyword evidence="2" id="KW-1185">Reference proteome</keyword>
<evidence type="ECO:0000313" key="1">
    <source>
        <dbReference type="EMBL" id="KAK3680338.1"/>
    </source>
</evidence>
<organism evidence="1 2">
    <name type="scientific">Vermiconidia calcicola</name>
    <dbReference type="NCBI Taxonomy" id="1690605"/>
    <lineage>
        <taxon>Eukaryota</taxon>
        <taxon>Fungi</taxon>
        <taxon>Dikarya</taxon>
        <taxon>Ascomycota</taxon>
        <taxon>Pezizomycotina</taxon>
        <taxon>Dothideomycetes</taxon>
        <taxon>Dothideomycetidae</taxon>
        <taxon>Mycosphaerellales</taxon>
        <taxon>Extremaceae</taxon>
        <taxon>Vermiconidia</taxon>
    </lineage>
</organism>
<name>A0ACC3M905_9PEZI</name>
<dbReference type="EMBL" id="JAUTXU010000471">
    <property type="protein sequence ID" value="KAK3680338.1"/>
    <property type="molecule type" value="Genomic_DNA"/>
</dbReference>
<protein>
    <submittedName>
        <fullName evidence="1">Uncharacterized protein</fullName>
    </submittedName>
</protein>
<comment type="caution">
    <text evidence="1">The sequence shown here is derived from an EMBL/GenBank/DDBJ whole genome shotgun (WGS) entry which is preliminary data.</text>
</comment>
<dbReference type="Proteomes" id="UP001281147">
    <property type="component" value="Unassembled WGS sequence"/>
</dbReference>